<dbReference type="eggNOG" id="COG3266">
    <property type="taxonomic scope" value="Bacteria"/>
</dbReference>
<sequence>MLNNRITLPFSADPATLGIGCCVEWPEHDSVERWSVARHCFRLITQVTGKRSAENGEEVLHLKLTLYQNAADYAKANNIALGTALTQTQIGALDKPMLWYVEQSVPDPSCNTVMSTVCPMVSTLVPQVYLPDDYAQALATPNGGVIAGKDVSLDIAGNLRNSGMVTASDTLTVKAASLDLAPNVVDVGTSAYRVQGGYMEYFGTQVQPGGFLSAANLDIQVGAIHAVNDALRVTNADGTVNQAATNALIGSSPWGASQEAPGIWTKCSWRCALQDLVCLRRYHPESVRGPLKGRQSHPHCGPQPLT</sequence>
<protein>
    <submittedName>
        <fullName evidence="1">Metalloendopeptidase with exotoxin activity</fullName>
    </submittedName>
</protein>
<keyword evidence="2" id="KW-1185">Reference proteome</keyword>
<geneLocation type="plasmid" evidence="1 2">
    <name>megaplasmid</name>
</geneLocation>
<dbReference type="RefSeq" id="WP_011518949.1">
    <property type="nucleotide sequence ID" value="NC_007974.2"/>
</dbReference>
<dbReference type="InterPro" id="IPR010069">
    <property type="entry name" value="CdiA_FHA1_rpt"/>
</dbReference>
<reference evidence="2" key="1">
    <citation type="journal article" date="2010" name="PLoS ONE">
        <title>The complete genome sequence of Cupriavidus metallidurans strain CH34, a master survivalist in harsh and anthropogenic environments.</title>
        <authorList>
            <person name="Janssen P.J."/>
            <person name="Van Houdt R."/>
            <person name="Moors H."/>
            <person name="Monsieurs P."/>
            <person name="Morin N."/>
            <person name="Michaux A."/>
            <person name="Benotmane M.A."/>
            <person name="Leys N."/>
            <person name="Vallaeys T."/>
            <person name="Lapidus A."/>
            <person name="Monchy S."/>
            <person name="Medigue C."/>
            <person name="Taghavi S."/>
            <person name="McCorkle S."/>
            <person name="Dunn J."/>
            <person name="van der Lelie D."/>
            <person name="Mergeay M."/>
        </authorList>
    </citation>
    <scope>NUCLEOTIDE SEQUENCE [LARGE SCALE GENOMIC DNA]</scope>
    <source>
        <strain evidence="2">ATCC 43123 / DSM 2839 / NBRC 102507 / CH34</strain>
    </source>
</reference>
<accession>Q1LES5</accession>
<dbReference type="AlphaFoldDB" id="Q1LES5"/>
<dbReference type="KEGG" id="rme:Rmet_4486"/>
<keyword evidence="1" id="KW-0614">Plasmid</keyword>
<evidence type="ECO:0000313" key="1">
    <source>
        <dbReference type="EMBL" id="ABF11351.1"/>
    </source>
</evidence>
<dbReference type="Proteomes" id="UP000002429">
    <property type="component" value="Plasmid megaplasmid"/>
</dbReference>
<organism evidence="1 2">
    <name type="scientific">Cupriavidus metallidurans (strain ATCC 43123 / DSM 2839 / NBRC 102507 / CH34)</name>
    <name type="common">Ralstonia metallidurans</name>
    <dbReference type="NCBI Taxonomy" id="266264"/>
    <lineage>
        <taxon>Bacteria</taxon>
        <taxon>Pseudomonadati</taxon>
        <taxon>Pseudomonadota</taxon>
        <taxon>Betaproteobacteria</taxon>
        <taxon>Burkholderiales</taxon>
        <taxon>Burkholderiaceae</taxon>
        <taxon>Cupriavidus</taxon>
    </lineage>
</organism>
<proteinExistence type="predicted"/>
<dbReference type="EMBL" id="CP000353">
    <property type="protein sequence ID" value="ABF11351.1"/>
    <property type="molecule type" value="Genomic_DNA"/>
</dbReference>
<dbReference type="NCBIfam" id="TIGR01731">
    <property type="entry name" value="fil_hemag_20aa"/>
    <property type="match status" value="1"/>
</dbReference>
<evidence type="ECO:0000313" key="2">
    <source>
        <dbReference type="Proteomes" id="UP000002429"/>
    </source>
</evidence>
<name>Q1LES5_CUPMC</name>
<gene>
    <name evidence="1" type="ordered locus">Rmet_4486</name>
</gene>
<dbReference type="HOGENOM" id="CLU_908734_0_0_4"/>